<gene>
    <name evidence="1" type="ORF">NTE_00507</name>
</gene>
<dbReference type="AlphaFoldDB" id="A0A075MMT5"/>
<dbReference type="KEGG" id="nev:NTE_00507"/>
<keyword evidence="2" id="KW-1185">Reference proteome</keyword>
<reference evidence="1 2" key="1">
    <citation type="journal article" date="2014" name="PLoS ONE">
        <title>Genome Sequence of Candidatus Nitrososphaera evergladensis from Group I.1b Enriched from Everglades Soil Reveals Novel Genomic Features of the Ammonia-Oxidizing Archaea.</title>
        <authorList>
            <person name="Zhalnina K.V."/>
            <person name="Dias R."/>
            <person name="Leonard M.T."/>
            <person name="Dorr de Quadros P."/>
            <person name="Camargo F.A."/>
            <person name="Drew J.C."/>
            <person name="Farmerie W.G."/>
            <person name="Daroub S.H."/>
            <person name="Triplett E.W."/>
        </authorList>
    </citation>
    <scope>NUCLEOTIDE SEQUENCE [LARGE SCALE GENOMIC DNA]</scope>
    <source>
        <strain evidence="1 2">SR1</strain>
    </source>
</reference>
<accession>A0A075MMT5</accession>
<sequence>MVLFVKAMHPLDSEHRITKSVIKDWVWTEYNRSLYVGGAGKALQRNVCMYMYVCFRMHVCVRMRVDTISECLENIQI</sequence>
<dbReference type="Proteomes" id="UP000028194">
    <property type="component" value="Chromosome"/>
</dbReference>
<evidence type="ECO:0000313" key="1">
    <source>
        <dbReference type="EMBL" id="AIF82588.1"/>
    </source>
</evidence>
<evidence type="ECO:0000313" key="2">
    <source>
        <dbReference type="Proteomes" id="UP000028194"/>
    </source>
</evidence>
<organism evidence="1 2">
    <name type="scientific">Candidatus Nitrososphaera evergladensis SR1</name>
    <dbReference type="NCBI Taxonomy" id="1459636"/>
    <lineage>
        <taxon>Archaea</taxon>
        <taxon>Nitrososphaerota</taxon>
        <taxon>Nitrososphaeria</taxon>
        <taxon>Nitrososphaerales</taxon>
        <taxon>Nitrososphaeraceae</taxon>
        <taxon>Nitrososphaera</taxon>
    </lineage>
</organism>
<proteinExistence type="predicted"/>
<protein>
    <submittedName>
        <fullName evidence="1">Uncharacterized protein</fullName>
    </submittedName>
</protein>
<dbReference type="EMBL" id="CP007174">
    <property type="protein sequence ID" value="AIF82588.1"/>
    <property type="molecule type" value="Genomic_DNA"/>
</dbReference>
<name>A0A075MMT5_9ARCH</name>
<dbReference type="HOGENOM" id="CLU_2629525_0_0_2"/>